<evidence type="ECO:0000256" key="7">
    <source>
        <dbReference type="ARBA" id="ARBA00023163"/>
    </source>
</evidence>
<feature type="compositionally biased region" description="Polar residues" evidence="10">
    <location>
        <begin position="809"/>
        <end position="834"/>
    </location>
</feature>
<comment type="caution">
    <text evidence="12">The sequence shown here is derived from an EMBL/GenBank/DDBJ whole genome shotgun (WGS) entry which is preliminary data.</text>
</comment>
<dbReference type="SUPFAM" id="SSF57903">
    <property type="entry name" value="FYVE/PHD zinc finger"/>
    <property type="match status" value="1"/>
</dbReference>
<feature type="compositionally biased region" description="Low complexity" evidence="10">
    <location>
        <begin position="760"/>
        <end position="771"/>
    </location>
</feature>
<feature type="compositionally biased region" description="Low complexity" evidence="10">
    <location>
        <begin position="126"/>
        <end position="136"/>
    </location>
</feature>
<evidence type="ECO:0000256" key="8">
    <source>
        <dbReference type="ARBA" id="ARBA00023242"/>
    </source>
</evidence>
<dbReference type="InterPro" id="IPR019786">
    <property type="entry name" value="Zinc_finger_PHD-type_CS"/>
</dbReference>
<dbReference type="InterPro" id="IPR013083">
    <property type="entry name" value="Znf_RING/FYVE/PHD"/>
</dbReference>
<evidence type="ECO:0000256" key="10">
    <source>
        <dbReference type="SAM" id="MobiDB-lite"/>
    </source>
</evidence>
<evidence type="ECO:0000313" key="12">
    <source>
        <dbReference type="EMBL" id="CAF1260943.1"/>
    </source>
</evidence>
<dbReference type="InterPro" id="IPR011011">
    <property type="entry name" value="Znf_FYVE_PHD"/>
</dbReference>
<keyword evidence="6" id="KW-0805">Transcription regulation</keyword>
<feature type="region of interest" description="Disordered" evidence="10">
    <location>
        <begin position="264"/>
        <end position="301"/>
    </location>
</feature>
<dbReference type="SMART" id="SM00249">
    <property type="entry name" value="PHD"/>
    <property type="match status" value="1"/>
</dbReference>
<keyword evidence="5" id="KW-0862">Zinc</keyword>
<dbReference type="GO" id="GO:0003713">
    <property type="term" value="F:transcription coactivator activity"/>
    <property type="evidence" value="ECO:0007669"/>
    <property type="project" value="TreeGrafter"/>
</dbReference>
<keyword evidence="2" id="KW-0479">Metal-binding</keyword>
<keyword evidence="8" id="KW-0539">Nucleus</keyword>
<evidence type="ECO:0000313" key="13">
    <source>
        <dbReference type="Proteomes" id="UP000663889"/>
    </source>
</evidence>
<feature type="non-terminal residue" evidence="12">
    <location>
        <position position="1"/>
    </location>
</feature>
<feature type="region of interest" description="Disordered" evidence="10">
    <location>
        <begin position="381"/>
        <end position="401"/>
    </location>
</feature>
<feature type="compositionally biased region" description="Pro residues" evidence="10">
    <location>
        <begin position="386"/>
        <end position="395"/>
    </location>
</feature>
<evidence type="ECO:0000256" key="5">
    <source>
        <dbReference type="ARBA" id="ARBA00022833"/>
    </source>
</evidence>
<feature type="region of interest" description="Disordered" evidence="10">
    <location>
        <begin position="206"/>
        <end position="240"/>
    </location>
</feature>
<evidence type="ECO:0000259" key="11">
    <source>
        <dbReference type="PROSITE" id="PS50016"/>
    </source>
</evidence>
<dbReference type="GO" id="GO:0042800">
    <property type="term" value="F:histone H3K4 methyltransferase activity"/>
    <property type="evidence" value="ECO:0007669"/>
    <property type="project" value="TreeGrafter"/>
</dbReference>
<reference evidence="12" key="1">
    <citation type="submission" date="2021-02" db="EMBL/GenBank/DDBJ databases">
        <authorList>
            <person name="Nowell W R."/>
        </authorList>
    </citation>
    <scope>NUCLEOTIDE SEQUENCE</scope>
</reference>
<feature type="compositionally biased region" description="Low complexity" evidence="10">
    <location>
        <begin position="620"/>
        <end position="631"/>
    </location>
</feature>
<feature type="compositionally biased region" description="Polar residues" evidence="10">
    <location>
        <begin position="907"/>
        <end position="957"/>
    </location>
</feature>
<dbReference type="InterPro" id="IPR019787">
    <property type="entry name" value="Znf_PHD-finger"/>
</dbReference>
<proteinExistence type="predicted"/>
<dbReference type="GO" id="GO:0045944">
    <property type="term" value="P:positive regulation of transcription by RNA polymerase II"/>
    <property type="evidence" value="ECO:0007669"/>
    <property type="project" value="TreeGrafter"/>
</dbReference>
<dbReference type="AlphaFoldDB" id="A0A815AW46"/>
<feature type="compositionally biased region" description="Low complexity" evidence="10">
    <location>
        <begin position="718"/>
        <end position="729"/>
    </location>
</feature>
<dbReference type="Gene3D" id="1.10.30.10">
    <property type="entry name" value="High mobility group box domain"/>
    <property type="match status" value="1"/>
</dbReference>
<evidence type="ECO:0000256" key="3">
    <source>
        <dbReference type="ARBA" id="ARBA00022737"/>
    </source>
</evidence>
<feature type="domain" description="PHD-type" evidence="11">
    <location>
        <begin position="34"/>
        <end position="88"/>
    </location>
</feature>
<feature type="compositionally biased region" description="Basic residues" evidence="10">
    <location>
        <begin position="290"/>
        <end position="301"/>
    </location>
</feature>
<keyword evidence="3" id="KW-0677">Repeat</keyword>
<dbReference type="GO" id="GO:0044666">
    <property type="term" value="C:MLL3/4 complex"/>
    <property type="evidence" value="ECO:0007669"/>
    <property type="project" value="TreeGrafter"/>
</dbReference>
<name>A0A815AW46_9BILA</name>
<feature type="compositionally biased region" description="Low complexity" evidence="10">
    <location>
        <begin position="835"/>
        <end position="880"/>
    </location>
</feature>
<feature type="compositionally biased region" description="Pro residues" evidence="10">
    <location>
        <begin position="772"/>
        <end position="784"/>
    </location>
</feature>
<comment type="subcellular location">
    <subcellularLocation>
        <location evidence="1">Nucleus</location>
    </subcellularLocation>
</comment>
<keyword evidence="7" id="KW-0804">Transcription</keyword>
<sequence>CVRCLKCGSTNPGPAGSCCLWENNYTECAPCHSLVICPVCTKSYRTDELIVQCTLCDRWLHGSCEHILSEDSTLSTTGDFICSLCRPTAILTSTNEILPSSSSSLSPKSSSPSDQAPLLVVTTNSTTTTTPTTATTIPSQPQLPTPKATKLDEGVYLTDTGLAQLKSIRVKPLPKKAATAAGTSLTTNTKSKRGGLANYIMGGVKRNNSNSIQDDDIIGNSTTGGGGGGSGTSDDEGTKKTTATVPIARAAKGYTGIGGFHVKVRGQRRRQDPTDLIQDDNIHDETLSTNKRKRDRRPLKKKSVLEEYMPPEMQEAFFGSDLAEKSRLMAQNHIPIIPLQLNEQTTINNNNNNEYTIKLDHDTVNRFLIKKATKLALAVKEEQRQQPPPIVPVPTPSSSLQLPTITGTDEENDMQAILDNEEFCNFVEYMMNSSKTTQDPMLPICGPTDIEDFLEFIEHPETHNDLQAVDLLNNSNPTNQNSSITNPNNSIQVIQSHQTTLITSTSTSTSTLTSSSHHPINSQVPLATPTSNLVVMATNVNDNSKQIINNLAREMMESTGLHTTTTPSILTQTNIQNTGLIVKQEYHDHTHQQSPLMISQQQQNWSQQQTMLRMPLIPTNSTTTPASTTPTQDRSGSITGEHTSLMERTREDELLGTNATMSNVLYCNVNHPELKQQFPDFNERFKQMKKIWRKVPTDAKQNYTQQARLNRTKRRALKSTISQTSTISKNTKRKNSLKQQSSEPEDNNNNDIGAGSESRSSTPSSSTTTTNEPPPPPPLPPPPTTTTTVVVHPNEHQEHHIYQQSRQMYSPGSSNLMVSTPNNPTNFHHQPYVTQQQQMQRPQQQQQQGYNTPVSTSTSYPPPQRFNFPPQQQQQSQNSPYFEYTPSTPRPILTHQTSTSSTESTPIVHSNTTTNTNPIRKSTSSSDGTTSYHHVSPMDETSSYHQQQSPYTTNQNQIKQQLLPRGIPPPRPQQIMPRFSQQDTTFWWWRLLI</sequence>
<dbReference type="EMBL" id="CAJNOU010001858">
    <property type="protein sequence ID" value="CAF1260943.1"/>
    <property type="molecule type" value="Genomic_DNA"/>
</dbReference>
<dbReference type="PROSITE" id="PS50016">
    <property type="entry name" value="ZF_PHD_2"/>
    <property type="match status" value="1"/>
</dbReference>
<feature type="compositionally biased region" description="Gly residues" evidence="10">
    <location>
        <begin position="222"/>
        <end position="231"/>
    </location>
</feature>
<accession>A0A815AW46</accession>
<dbReference type="InterPro" id="IPR001965">
    <property type="entry name" value="Znf_PHD"/>
</dbReference>
<dbReference type="PANTHER" id="PTHR45888:SF6">
    <property type="entry name" value="HL01030P-RELATED"/>
    <property type="match status" value="1"/>
</dbReference>
<feature type="region of interest" description="Disordered" evidence="10">
    <location>
        <begin position="809"/>
        <end position="957"/>
    </location>
</feature>
<evidence type="ECO:0000256" key="4">
    <source>
        <dbReference type="ARBA" id="ARBA00022771"/>
    </source>
</evidence>
<protein>
    <recommendedName>
        <fullName evidence="11">PHD-type domain-containing protein</fullName>
    </recommendedName>
</protein>
<evidence type="ECO:0000256" key="2">
    <source>
        <dbReference type="ARBA" id="ARBA00022723"/>
    </source>
</evidence>
<gene>
    <name evidence="12" type="ORF">SEV965_LOCUS24236</name>
</gene>
<feature type="region of interest" description="Disordered" evidence="10">
    <location>
        <begin position="620"/>
        <end position="639"/>
    </location>
</feature>
<dbReference type="Gene3D" id="3.30.40.10">
    <property type="entry name" value="Zinc/RING finger domain, C3HC4 (zinc finger)"/>
    <property type="match status" value="1"/>
</dbReference>
<feature type="region of interest" description="Disordered" evidence="10">
    <location>
        <begin position="715"/>
        <end position="789"/>
    </location>
</feature>
<dbReference type="PROSITE" id="PS01359">
    <property type="entry name" value="ZF_PHD_1"/>
    <property type="match status" value="1"/>
</dbReference>
<evidence type="ECO:0000256" key="9">
    <source>
        <dbReference type="PROSITE-ProRule" id="PRU00146"/>
    </source>
</evidence>
<dbReference type="PANTHER" id="PTHR45888">
    <property type="entry name" value="HL01030P-RELATED"/>
    <property type="match status" value="1"/>
</dbReference>
<keyword evidence="4 9" id="KW-0863">Zinc-finger</keyword>
<dbReference type="Proteomes" id="UP000663889">
    <property type="component" value="Unassembled WGS sequence"/>
</dbReference>
<dbReference type="GO" id="GO:0008270">
    <property type="term" value="F:zinc ion binding"/>
    <property type="evidence" value="ECO:0007669"/>
    <property type="project" value="UniProtKB-KW"/>
</dbReference>
<dbReference type="InterPro" id="IPR036910">
    <property type="entry name" value="HMG_box_dom_sf"/>
</dbReference>
<dbReference type="Pfam" id="PF00628">
    <property type="entry name" value="PHD"/>
    <property type="match status" value="1"/>
</dbReference>
<feature type="region of interest" description="Disordered" evidence="10">
    <location>
        <begin position="126"/>
        <end position="146"/>
    </location>
</feature>
<dbReference type="SUPFAM" id="SSF47095">
    <property type="entry name" value="HMG-box"/>
    <property type="match status" value="1"/>
</dbReference>
<organism evidence="12 13">
    <name type="scientific">Rotaria sordida</name>
    <dbReference type="NCBI Taxonomy" id="392033"/>
    <lineage>
        <taxon>Eukaryota</taxon>
        <taxon>Metazoa</taxon>
        <taxon>Spiralia</taxon>
        <taxon>Gnathifera</taxon>
        <taxon>Rotifera</taxon>
        <taxon>Eurotatoria</taxon>
        <taxon>Bdelloidea</taxon>
        <taxon>Philodinida</taxon>
        <taxon>Philodinidae</taxon>
        <taxon>Rotaria</taxon>
    </lineage>
</organism>
<evidence type="ECO:0000256" key="1">
    <source>
        <dbReference type="ARBA" id="ARBA00004123"/>
    </source>
</evidence>
<evidence type="ECO:0000256" key="6">
    <source>
        <dbReference type="ARBA" id="ARBA00023015"/>
    </source>
</evidence>